<proteinExistence type="predicted"/>
<evidence type="ECO:0000313" key="2">
    <source>
        <dbReference type="EMBL" id="MCD5317146.1"/>
    </source>
</evidence>
<dbReference type="Gene3D" id="3.40.50.300">
    <property type="entry name" value="P-loop containing nucleotide triphosphate hydrolases"/>
    <property type="match status" value="1"/>
</dbReference>
<evidence type="ECO:0000313" key="3">
    <source>
        <dbReference type="Proteomes" id="UP001138997"/>
    </source>
</evidence>
<gene>
    <name evidence="2" type="ORF">LR394_40255</name>
</gene>
<feature type="domain" description="NadR/Ttd14 AAA" evidence="1">
    <location>
        <begin position="8"/>
        <end position="171"/>
    </location>
</feature>
<dbReference type="Pfam" id="PF13521">
    <property type="entry name" value="AAA_28"/>
    <property type="match status" value="1"/>
</dbReference>
<dbReference type="AlphaFoldDB" id="A0A9X1NNS7"/>
<dbReference type="InterPro" id="IPR027417">
    <property type="entry name" value="P-loop_NTPase"/>
</dbReference>
<dbReference type="EMBL" id="JAJOMB010000044">
    <property type="protein sequence ID" value="MCD5317146.1"/>
    <property type="molecule type" value="Genomic_DNA"/>
</dbReference>
<sequence length="181" mass="20069">MTNGNRLVAITGAPGAGKTTMLEHLAADGFATMAEGARAIVREQVSIGGLAQPGLDSLLYAELMLNWEIRSFREASRLAGPVFFDRTVVDAIGYLMMIGEEVPHHFYEAAKQLRYDSTVIVAPFWPEIYLQDSERDSGPDQALRSCEFMCRAYEEVGYSLLVLPKVAVEERVSLLRSHLQT</sequence>
<protein>
    <submittedName>
        <fullName evidence="2">AAA family ATPase</fullName>
    </submittedName>
</protein>
<accession>A0A9X1NNS7</accession>
<dbReference type="Proteomes" id="UP001138997">
    <property type="component" value="Unassembled WGS sequence"/>
</dbReference>
<reference evidence="2" key="1">
    <citation type="submission" date="2021-11" db="EMBL/GenBank/DDBJ databases">
        <title>Streptomyces corallinus and Kineosporia corallina sp. nov., two new coral-derived marine actinobacteria.</title>
        <authorList>
            <person name="Buangrab K."/>
            <person name="Sutthacheep M."/>
            <person name="Yeemin T."/>
            <person name="Harunari E."/>
            <person name="Igarashi Y."/>
            <person name="Sripreechasak P."/>
            <person name="Kanchanasin P."/>
            <person name="Tanasupawat S."/>
            <person name="Phongsopitanun W."/>
        </authorList>
    </citation>
    <scope>NUCLEOTIDE SEQUENCE</scope>
    <source>
        <strain evidence="2">JCM 31032</strain>
    </source>
</reference>
<evidence type="ECO:0000259" key="1">
    <source>
        <dbReference type="Pfam" id="PF13521"/>
    </source>
</evidence>
<dbReference type="InterPro" id="IPR038727">
    <property type="entry name" value="NadR/Ttd14_AAA_dom"/>
</dbReference>
<name>A0A9X1NNS7_9ACTN</name>
<dbReference type="SUPFAM" id="SSF52540">
    <property type="entry name" value="P-loop containing nucleoside triphosphate hydrolases"/>
    <property type="match status" value="1"/>
</dbReference>
<dbReference type="RefSeq" id="WP_231449998.1">
    <property type="nucleotide sequence ID" value="NZ_JAJOMB010000044.1"/>
</dbReference>
<keyword evidence="3" id="KW-1185">Reference proteome</keyword>
<comment type="caution">
    <text evidence="2">The sequence shown here is derived from an EMBL/GenBank/DDBJ whole genome shotgun (WGS) entry which is preliminary data.</text>
</comment>
<organism evidence="2 3">
    <name type="scientific">Kineosporia babensis</name>
    <dbReference type="NCBI Taxonomy" id="499548"/>
    <lineage>
        <taxon>Bacteria</taxon>
        <taxon>Bacillati</taxon>
        <taxon>Actinomycetota</taxon>
        <taxon>Actinomycetes</taxon>
        <taxon>Kineosporiales</taxon>
        <taxon>Kineosporiaceae</taxon>
        <taxon>Kineosporia</taxon>
    </lineage>
</organism>